<keyword evidence="2" id="KW-1185">Reference proteome</keyword>
<evidence type="ECO:0000313" key="2">
    <source>
        <dbReference type="Proteomes" id="UP001586593"/>
    </source>
</evidence>
<sequence length="152" mass="17592">MLDEIFQLLAKGRQYLWLRRYILSHARHLCMQGCMSCVWRRWELLVAFSEESRRTDSRVIFSNEVQCSLARAIAVAATLQCGCTYFVWPRQAAKARHVTRQASIFCRTERASKVKKGFGLLLPCTVFRVRVCIFLERERDLEGVTKVGTVVS</sequence>
<organism evidence="1 2">
    <name type="scientific">Phialemonium thermophilum</name>
    <dbReference type="NCBI Taxonomy" id="223376"/>
    <lineage>
        <taxon>Eukaryota</taxon>
        <taxon>Fungi</taxon>
        <taxon>Dikarya</taxon>
        <taxon>Ascomycota</taxon>
        <taxon>Pezizomycotina</taxon>
        <taxon>Sordariomycetes</taxon>
        <taxon>Sordariomycetidae</taxon>
        <taxon>Cephalothecales</taxon>
        <taxon>Cephalothecaceae</taxon>
        <taxon>Phialemonium</taxon>
    </lineage>
</organism>
<gene>
    <name evidence="1" type="ORF">VTK73DRAFT_8429</name>
</gene>
<accession>A0ABR3XPE0</accession>
<dbReference type="Proteomes" id="UP001586593">
    <property type="component" value="Unassembled WGS sequence"/>
</dbReference>
<name>A0ABR3XPE0_9PEZI</name>
<reference evidence="1 2" key="1">
    <citation type="journal article" date="2024" name="Commun. Biol.">
        <title>Comparative genomic analysis of thermophilic fungi reveals convergent evolutionary adaptations and gene losses.</title>
        <authorList>
            <person name="Steindorff A.S."/>
            <person name="Aguilar-Pontes M.V."/>
            <person name="Robinson A.J."/>
            <person name="Andreopoulos B."/>
            <person name="LaButti K."/>
            <person name="Kuo A."/>
            <person name="Mondo S."/>
            <person name="Riley R."/>
            <person name="Otillar R."/>
            <person name="Haridas S."/>
            <person name="Lipzen A."/>
            <person name="Grimwood J."/>
            <person name="Schmutz J."/>
            <person name="Clum A."/>
            <person name="Reid I.D."/>
            <person name="Moisan M.C."/>
            <person name="Butler G."/>
            <person name="Nguyen T.T.M."/>
            <person name="Dewar K."/>
            <person name="Conant G."/>
            <person name="Drula E."/>
            <person name="Henrissat B."/>
            <person name="Hansel C."/>
            <person name="Singer S."/>
            <person name="Hutchinson M.I."/>
            <person name="de Vries R.P."/>
            <person name="Natvig D.O."/>
            <person name="Powell A.J."/>
            <person name="Tsang A."/>
            <person name="Grigoriev I.V."/>
        </authorList>
    </citation>
    <scope>NUCLEOTIDE SEQUENCE [LARGE SCALE GENOMIC DNA]</scope>
    <source>
        <strain evidence="1 2">ATCC 24622</strain>
    </source>
</reference>
<comment type="caution">
    <text evidence="1">The sequence shown here is derived from an EMBL/GenBank/DDBJ whole genome shotgun (WGS) entry which is preliminary data.</text>
</comment>
<evidence type="ECO:0000313" key="1">
    <source>
        <dbReference type="EMBL" id="KAL1877605.1"/>
    </source>
</evidence>
<protein>
    <submittedName>
        <fullName evidence="1">Uncharacterized protein</fullName>
    </submittedName>
</protein>
<dbReference type="EMBL" id="JAZHXJ010000061">
    <property type="protein sequence ID" value="KAL1877605.1"/>
    <property type="molecule type" value="Genomic_DNA"/>
</dbReference>
<proteinExistence type="predicted"/>